<dbReference type="PANTHER" id="PTHR36838">
    <property type="entry name" value="AUXIN EFFLUX CARRIER FAMILY PROTEIN"/>
    <property type="match status" value="1"/>
</dbReference>
<evidence type="ECO:0000313" key="12">
    <source>
        <dbReference type="Proteomes" id="UP000183090"/>
    </source>
</evidence>
<evidence type="ECO:0000256" key="8">
    <source>
        <dbReference type="SAM" id="Phobius"/>
    </source>
</evidence>
<dbReference type="OrthoDB" id="527159at2"/>
<dbReference type="GO" id="GO:0055085">
    <property type="term" value="P:transmembrane transport"/>
    <property type="evidence" value="ECO:0007669"/>
    <property type="project" value="InterPro"/>
</dbReference>
<feature type="transmembrane region" description="Helical" evidence="8">
    <location>
        <begin position="36"/>
        <end position="54"/>
    </location>
</feature>
<feature type="transmembrane region" description="Helical" evidence="8">
    <location>
        <begin position="284"/>
        <end position="304"/>
    </location>
</feature>
<evidence type="ECO:0000256" key="6">
    <source>
        <dbReference type="ARBA" id="ARBA00022989"/>
    </source>
</evidence>
<dbReference type="KEGG" id="shv:AAT16_11905"/>
<keyword evidence="11" id="KW-1185">Reference proteome</keyword>
<evidence type="ECO:0000313" key="9">
    <source>
        <dbReference type="EMBL" id="AKG74830.1"/>
    </source>
</evidence>
<reference evidence="10 12" key="3">
    <citation type="submission" date="2016-10" db="EMBL/GenBank/DDBJ databases">
        <authorList>
            <person name="Varghese N."/>
            <person name="Submissions S."/>
        </authorList>
    </citation>
    <scope>NUCLEOTIDE SEQUENCE [LARGE SCALE GENOMIC DNA]</scope>
    <source>
        <strain evidence="10 12">CGMCC 1.6501</strain>
    </source>
</reference>
<reference evidence="11" key="2">
    <citation type="submission" date="2015-04" db="EMBL/GenBank/DDBJ databases">
        <title>Complete genome sequence of Salinicoccus halodurans strain H3B36, isolated from the Qaidam basin of China.</title>
        <authorList>
            <person name="Ma Y."/>
            <person name="Jiang K."/>
            <person name="Xue Y."/>
        </authorList>
    </citation>
    <scope>NUCLEOTIDE SEQUENCE [LARGE SCALE GENOMIC DNA]</scope>
    <source>
        <strain evidence="11">H3B36</strain>
    </source>
</reference>
<evidence type="ECO:0000256" key="1">
    <source>
        <dbReference type="ARBA" id="ARBA00004651"/>
    </source>
</evidence>
<name>A0A0F7D4U2_9STAP</name>
<dbReference type="InterPro" id="IPR004776">
    <property type="entry name" value="Mem_transp_PIN-like"/>
</dbReference>
<feature type="transmembrane region" description="Helical" evidence="8">
    <location>
        <begin position="228"/>
        <end position="247"/>
    </location>
</feature>
<dbReference type="RefSeq" id="WP_046791009.1">
    <property type="nucleotide sequence ID" value="NZ_CP011366.1"/>
</dbReference>
<evidence type="ECO:0000256" key="2">
    <source>
        <dbReference type="ARBA" id="ARBA00010145"/>
    </source>
</evidence>
<dbReference type="EMBL" id="FOTB01000002">
    <property type="protein sequence ID" value="SFK69702.1"/>
    <property type="molecule type" value="Genomic_DNA"/>
</dbReference>
<feature type="transmembrane region" description="Helical" evidence="8">
    <location>
        <begin position="198"/>
        <end position="216"/>
    </location>
</feature>
<keyword evidence="5 8" id="KW-0812">Transmembrane</keyword>
<evidence type="ECO:0000256" key="7">
    <source>
        <dbReference type="ARBA" id="ARBA00023136"/>
    </source>
</evidence>
<comment type="similarity">
    <text evidence="2">Belongs to the auxin efflux carrier (TC 2.A.69) family.</text>
</comment>
<dbReference type="InterPro" id="IPR038770">
    <property type="entry name" value="Na+/solute_symporter_sf"/>
</dbReference>
<dbReference type="Proteomes" id="UP000034029">
    <property type="component" value="Chromosome"/>
</dbReference>
<keyword evidence="4" id="KW-1003">Cell membrane</keyword>
<dbReference type="Proteomes" id="UP000183090">
    <property type="component" value="Unassembled WGS sequence"/>
</dbReference>
<dbReference type="Gene3D" id="1.20.1530.20">
    <property type="match status" value="1"/>
</dbReference>
<sequence>MSGFIFIFMNVILPIGIIVSVGYVVQLKYRLDRGTLAKLAIHYVMPAFIFMSLYESDIDFSLLFKIILFLGLYAFVTFVITRFIAKFIGLDKGQSILFTNSNLFYNAGNYGVPVNDLVFRSDPYAMSVQVIMVVFQNMLAYSYGIFSLSAENSGRARAMLGYFRMPIFYGLALGLIFNYFEIGVPAPVGSALDYMRNAMIGLVLFILGAQIAGIKFRRLRFSAFTASLTRLVIGPAVAFMMLLLFGVEGITAQAILITSAMPAAVNSSIIAQQYSDDPEYAAEIVMMSTLLSTVTVSLVIYVALHMF</sequence>
<feature type="transmembrane region" description="Helical" evidence="8">
    <location>
        <begin position="124"/>
        <end position="146"/>
    </location>
</feature>
<dbReference type="PANTHER" id="PTHR36838:SF1">
    <property type="entry name" value="SLR1864 PROTEIN"/>
    <property type="match status" value="1"/>
</dbReference>
<reference evidence="9 11" key="1">
    <citation type="journal article" date="2015" name="Int. J. Syst. Evol. Microbiol.">
        <title>Complete genome sequence of Salinicoccus halodurans H3B36, isolated from the Qaidam Basin in China.</title>
        <authorList>
            <person name="Jiang K."/>
            <person name="Xue Y."/>
            <person name="Ma Y."/>
        </authorList>
    </citation>
    <scope>NUCLEOTIDE SEQUENCE [LARGE SCALE GENOMIC DNA]</scope>
    <source>
        <strain evidence="9 11">H3B36</strain>
    </source>
</reference>
<proteinExistence type="inferred from homology"/>
<evidence type="ECO:0000256" key="5">
    <source>
        <dbReference type="ARBA" id="ARBA00022692"/>
    </source>
</evidence>
<gene>
    <name evidence="9" type="ORF">AAT16_11905</name>
    <name evidence="10" type="ORF">SAMN05216235_1253</name>
</gene>
<dbReference type="EMBL" id="CP011366">
    <property type="protein sequence ID" value="AKG74830.1"/>
    <property type="molecule type" value="Genomic_DNA"/>
</dbReference>
<evidence type="ECO:0000313" key="10">
    <source>
        <dbReference type="EMBL" id="SFK69702.1"/>
    </source>
</evidence>
<feature type="transmembrane region" description="Helical" evidence="8">
    <location>
        <begin position="60"/>
        <end position="84"/>
    </location>
</feature>
<evidence type="ECO:0000313" key="11">
    <source>
        <dbReference type="Proteomes" id="UP000034029"/>
    </source>
</evidence>
<dbReference type="AlphaFoldDB" id="A0A0F7D4U2"/>
<keyword evidence="7 8" id="KW-0472">Membrane</keyword>
<accession>A0A0F7D4U2</accession>
<dbReference type="Pfam" id="PF03547">
    <property type="entry name" value="Mem_trans"/>
    <property type="match status" value="1"/>
</dbReference>
<organism evidence="10 12">
    <name type="scientific">Salinicoccus halodurans</name>
    <dbReference type="NCBI Taxonomy" id="407035"/>
    <lineage>
        <taxon>Bacteria</taxon>
        <taxon>Bacillati</taxon>
        <taxon>Bacillota</taxon>
        <taxon>Bacilli</taxon>
        <taxon>Bacillales</taxon>
        <taxon>Staphylococcaceae</taxon>
        <taxon>Salinicoccus</taxon>
    </lineage>
</organism>
<keyword evidence="6 8" id="KW-1133">Transmembrane helix</keyword>
<keyword evidence="3" id="KW-0813">Transport</keyword>
<dbReference type="GO" id="GO:0005886">
    <property type="term" value="C:plasma membrane"/>
    <property type="evidence" value="ECO:0007669"/>
    <property type="project" value="UniProtKB-SubCell"/>
</dbReference>
<evidence type="ECO:0000256" key="3">
    <source>
        <dbReference type="ARBA" id="ARBA00022448"/>
    </source>
</evidence>
<comment type="subcellular location">
    <subcellularLocation>
        <location evidence="1">Cell membrane</location>
        <topology evidence="1">Multi-pass membrane protein</topology>
    </subcellularLocation>
</comment>
<protein>
    <submittedName>
        <fullName evidence="9">Permease</fullName>
    </submittedName>
</protein>
<feature type="transmembrane region" description="Helical" evidence="8">
    <location>
        <begin position="167"/>
        <end position="186"/>
    </location>
</feature>
<evidence type="ECO:0000256" key="4">
    <source>
        <dbReference type="ARBA" id="ARBA00022475"/>
    </source>
</evidence>
<feature type="transmembrane region" description="Helical" evidence="8">
    <location>
        <begin position="6"/>
        <end position="24"/>
    </location>
</feature>